<evidence type="ECO:0000256" key="1">
    <source>
        <dbReference type="SAM" id="MobiDB-lite"/>
    </source>
</evidence>
<dbReference type="Proteomes" id="UP001161325">
    <property type="component" value="Unassembled WGS sequence"/>
</dbReference>
<sequence>MLREPGVRPESASTTGAATSPAGERIADMAPTVTRGPRGGQWAQGPRAPREPNPHPPRILRPAKQLPAGGAGTRGSPAA</sequence>
<proteinExistence type="predicted"/>
<dbReference type="AlphaFoldDB" id="A0AA37V1W5"/>
<accession>A0AA37V1W5</accession>
<name>A0AA37V1W5_9BACT</name>
<evidence type="ECO:0000313" key="3">
    <source>
        <dbReference type="Proteomes" id="UP001161325"/>
    </source>
</evidence>
<protein>
    <submittedName>
        <fullName evidence="2">Uncharacterized protein</fullName>
    </submittedName>
</protein>
<keyword evidence="3" id="KW-1185">Reference proteome</keyword>
<evidence type="ECO:0000313" key="2">
    <source>
        <dbReference type="EMBL" id="GLC24402.1"/>
    </source>
</evidence>
<organism evidence="2 3">
    <name type="scientific">Roseisolibacter agri</name>
    <dbReference type="NCBI Taxonomy" id="2014610"/>
    <lineage>
        <taxon>Bacteria</taxon>
        <taxon>Pseudomonadati</taxon>
        <taxon>Gemmatimonadota</taxon>
        <taxon>Gemmatimonadia</taxon>
        <taxon>Gemmatimonadales</taxon>
        <taxon>Gemmatimonadaceae</taxon>
        <taxon>Roseisolibacter</taxon>
    </lineage>
</organism>
<reference evidence="2" key="1">
    <citation type="submission" date="2022-08" db="EMBL/GenBank/DDBJ databases">
        <title>Draft genome sequencing of Roseisolibacter agri AW1220.</title>
        <authorList>
            <person name="Tobiishi Y."/>
            <person name="Tonouchi A."/>
        </authorList>
    </citation>
    <scope>NUCLEOTIDE SEQUENCE</scope>
    <source>
        <strain evidence="2">AW1220</strain>
    </source>
</reference>
<feature type="compositionally biased region" description="Low complexity" evidence="1">
    <location>
        <begin position="9"/>
        <end position="24"/>
    </location>
</feature>
<comment type="caution">
    <text evidence="2">The sequence shown here is derived from an EMBL/GenBank/DDBJ whole genome shotgun (WGS) entry which is preliminary data.</text>
</comment>
<feature type="region of interest" description="Disordered" evidence="1">
    <location>
        <begin position="1"/>
        <end position="79"/>
    </location>
</feature>
<dbReference type="EMBL" id="BRXS01000001">
    <property type="protein sequence ID" value="GLC24402.1"/>
    <property type="molecule type" value="Genomic_DNA"/>
</dbReference>
<gene>
    <name evidence="2" type="ORF">rosag_09150</name>
</gene>